<evidence type="ECO:0000313" key="2">
    <source>
        <dbReference type="EMBL" id="CAD7444962.1"/>
    </source>
</evidence>
<feature type="domain" description="Chitin-binding type-2" evidence="1">
    <location>
        <begin position="142"/>
        <end position="180"/>
    </location>
</feature>
<evidence type="ECO:0000259" key="1">
    <source>
        <dbReference type="PROSITE" id="PS50940"/>
    </source>
</evidence>
<dbReference type="GO" id="GO:0008061">
    <property type="term" value="F:chitin binding"/>
    <property type="evidence" value="ECO:0007669"/>
    <property type="project" value="InterPro"/>
</dbReference>
<dbReference type="EMBL" id="OD567001">
    <property type="protein sequence ID" value="CAD7444962.1"/>
    <property type="molecule type" value="Genomic_DNA"/>
</dbReference>
<name>A0A7R9F0W1_9NEOP</name>
<gene>
    <name evidence="2" type="ORF">TBIB3V08_LOCUS7326</name>
</gene>
<reference evidence="2" key="1">
    <citation type="submission" date="2020-11" db="EMBL/GenBank/DDBJ databases">
        <authorList>
            <person name="Tran Van P."/>
        </authorList>
    </citation>
    <scope>NUCLEOTIDE SEQUENCE</scope>
</reference>
<dbReference type="SMART" id="SM00494">
    <property type="entry name" value="ChtBD2"/>
    <property type="match status" value="1"/>
</dbReference>
<dbReference type="InterPro" id="IPR002557">
    <property type="entry name" value="Chitin-bd_dom"/>
</dbReference>
<dbReference type="Pfam" id="PF01607">
    <property type="entry name" value="CBM_14"/>
    <property type="match status" value="1"/>
</dbReference>
<sequence>MCGSVEVWKYSASSPAPLLRLPCVQCAVGLKYSKNGGFQALMAIPMYRPTRSAVSEGPRRVREWAKVPRESASVSSEWISVFSYTIHRVGFMLSLVQDLTVESWRRRMTTTTTRFLDNTVVRNHCSCQRRGRLIAGVSQTSEFDCPEEFGYYSHPSDCTQYYVCVFGGALLESCTGGLMYRRSKCYSEYCESHRSSNKAYNSHKTKSI</sequence>
<dbReference type="SUPFAM" id="SSF57625">
    <property type="entry name" value="Invertebrate chitin-binding proteins"/>
    <property type="match status" value="1"/>
</dbReference>
<dbReference type="Gene3D" id="2.170.140.10">
    <property type="entry name" value="Chitin binding domain"/>
    <property type="match status" value="1"/>
</dbReference>
<organism evidence="2">
    <name type="scientific">Timema bartmani</name>
    <dbReference type="NCBI Taxonomy" id="61472"/>
    <lineage>
        <taxon>Eukaryota</taxon>
        <taxon>Metazoa</taxon>
        <taxon>Ecdysozoa</taxon>
        <taxon>Arthropoda</taxon>
        <taxon>Hexapoda</taxon>
        <taxon>Insecta</taxon>
        <taxon>Pterygota</taxon>
        <taxon>Neoptera</taxon>
        <taxon>Polyneoptera</taxon>
        <taxon>Phasmatodea</taxon>
        <taxon>Timematodea</taxon>
        <taxon>Timematoidea</taxon>
        <taxon>Timematidae</taxon>
        <taxon>Timema</taxon>
    </lineage>
</organism>
<dbReference type="InterPro" id="IPR036508">
    <property type="entry name" value="Chitin-bd_dom_sf"/>
</dbReference>
<proteinExistence type="predicted"/>
<dbReference type="AlphaFoldDB" id="A0A7R9F0W1"/>
<protein>
    <recommendedName>
        <fullName evidence="1">Chitin-binding type-2 domain-containing protein</fullName>
    </recommendedName>
</protein>
<accession>A0A7R9F0W1</accession>
<dbReference type="GO" id="GO:0005576">
    <property type="term" value="C:extracellular region"/>
    <property type="evidence" value="ECO:0007669"/>
    <property type="project" value="InterPro"/>
</dbReference>
<dbReference type="PROSITE" id="PS50940">
    <property type="entry name" value="CHIT_BIND_II"/>
    <property type="match status" value="1"/>
</dbReference>